<name>A0A8J2KVN2_9HEXA</name>
<gene>
    <name evidence="1" type="ORF">AFUS01_LOCUS34460</name>
</gene>
<accession>A0A8J2KVN2</accession>
<protein>
    <submittedName>
        <fullName evidence="1">Uncharacterized protein</fullName>
    </submittedName>
</protein>
<evidence type="ECO:0000313" key="2">
    <source>
        <dbReference type="Proteomes" id="UP000708208"/>
    </source>
</evidence>
<keyword evidence="2" id="KW-1185">Reference proteome</keyword>
<organism evidence="1 2">
    <name type="scientific">Allacma fusca</name>
    <dbReference type="NCBI Taxonomy" id="39272"/>
    <lineage>
        <taxon>Eukaryota</taxon>
        <taxon>Metazoa</taxon>
        <taxon>Ecdysozoa</taxon>
        <taxon>Arthropoda</taxon>
        <taxon>Hexapoda</taxon>
        <taxon>Collembola</taxon>
        <taxon>Symphypleona</taxon>
        <taxon>Sminthuridae</taxon>
        <taxon>Allacma</taxon>
    </lineage>
</organism>
<dbReference type="AlphaFoldDB" id="A0A8J2KVN2"/>
<reference evidence="1" key="1">
    <citation type="submission" date="2021-06" db="EMBL/GenBank/DDBJ databases">
        <authorList>
            <person name="Hodson N. C."/>
            <person name="Mongue J. A."/>
            <person name="Jaron S. K."/>
        </authorList>
    </citation>
    <scope>NUCLEOTIDE SEQUENCE</scope>
</reference>
<dbReference type="Proteomes" id="UP000708208">
    <property type="component" value="Unassembled WGS sequence"/>
</dbReference>
<evidence type="ECO:0000313" key="1">
    <source>
        <dbReference type="EMBL" id="CAG7824297.1"/>
    </source>
</evidence>
<comment type="caution">
    <text evidence="1">The sequence shown here is derived from an EMBL/GenBank/DDBJ whole genome shotgun (WGS) entry which is preliminary data.</text>
</comment>
<sequence>MGITPKINNIPIPNIPSDKRKSDILQELDVLPRASEFRKFPLPTKAPSARVPKTSRDFLKDFKFQGLLANVFTLCSKSLDNALDVQALIN</sequence>
<dbReference type="EMBL" id="CAJVCH010532272">
    <property type="protein sequence ID" value="CAG7824297.1"/>
    <property type="molecule type" value="Genomic_DNA"/>
</dbReference>
<proteinExistence type="predicted"/>